<dbReference type="GO" id="GO:0000166">
    <property type="term" value="F:nucleotide binding"/>
    <property type="evidence" value="ECO:0007669"/>
    <property type="project" value="UniProtKB-KW"/>
</dbReference>
<accession>A0A380W354</accession>
<keyword evidence="4" id="KW-0520">NAD</keyword>
<sequence length="449" mass="48474">MQGRYDLVVIGSGAGATTAAFRCRAAGWRVAIVDHRPFGGTCALRGCDPKKVLVGIADALDQSQRLRGKGISGGEPSIDWRQLMAFKRSFTDPVPNRREEELAKHGIDAFREHARFRGPNAIEVGNQTLETRFTLIATGAVPMRLGIAGEEYLATSTDFLELDELPKRLVFVGGGFIAAEFSHVAARAGAAVTILERSPTVLAQFDQELVGWLNDKSAGLGIDIRLKTRVESIEKTRDGFRVVTISEGTRSVVEADLVVHAAGRTPDLETLDLAAANVSQESGRLLLNEFLQSTSNPAVYAAGDAASSGPPLTPVASRDGAVVAANMVEGNQQRPNYQGVASVVFTIPPLASVGLLEDEAQRRNLRYRVRHEKTSDWYTARRVGEDCSGFKILIEDGTERILGAHLIGPHAEEVINVFALAIRADLPVSRLKEAIFAYPTAGSDIAYML</sequence>
<dbReference type="InterPro" id="IPR016156">
    <property type="entry name" value="FAD/NAD-linked_Rdtase_dimer_sf"/>
</dbReference>
<dbReference type="AlphaFoldDB" id="A0A380W354"/>
<feature type="binding site" evidence="4">
    <location>
        <position position="263"/>
    </location>
    <ligand>
        <name>NAD(+)</name>
        <dbReference type="ChEBI" id="CHEBI:57540"/>
    </ligand>
</feature>
<protein>
    <submittedName>
        <fullName evidence="8">Mercuric reductase</fullName>
        <ecNumber evidence="8">1.16.1.1</ecNumber>
    </submittedName>
</protein>
<organism evidence="8 9">
    <name type="scientific">Afipia felis</name>
    <name type="common">Cat scratch disease bacillus</name>
    <dbReference type="NCBI Taxonomy" id="1035"/>
    <lineage>
        <taxon>Bacteria</taxon>
        <taxon>Pseudomonadati</taxon>
        <taxon>Pseudomonadota</taxon>
        <taxon>Alphaproteobacteria</taxon>
        <taxon>Hyphomicrobiales</taxon>
        <taxon>Nitrobacteraceae</taxon>
        <taxon>Afipia</taxon>
    </lineage>
</organism>
<dbReference type="PIRSF" id="PIRSF000350">
    <property type="entry name" value="Mercury_reductase_MerA"/>
    <property type="match status" value="1"/>
</dbReference>
<keyword evidence="2" id="KW-0285">Flavoprotein</keyword>
<evidence type="ECO:0000259" key="7">
    <source>
        <dbReference type="Pfam" id="PF07992"/>
    </source>
</evidence>
<evidence type="ECO:0000313" key="8">
    <source>
        <dbReference type="EMBL" id="SUU83384.1"/>
    </source>
</evidence>
<evidence type="ECO:0000256" key="5">
    <source>
        <dbReference type="PIRSR" id="PIRSR000350-4"/>
    </source>
</evidence>
<dbReference type="GO" id="GO:0016152">
    <property type="term" value="F:mercury (II) reductase (NADP+) activity"/>
    <property type="evidence" value="ECO:0007669"/>
    <property type="project" value="UniProtKB-EC"/>
</dbReference>
<dbReference type="InterPro" id="IPR023753">
    <property type="entry name" value="FAD/NAD-binding_dom"/>
</dbReference>
<feature type="domain" description="FAD/NAD(P)-binding" evidence="7">
    <location>
        <begin position="5"/>
        <end position="320"/>
    </location>
</feature>
<keyword evidence="8" id="KW-0560">Oxidoreductase</keyword>
<dbReference type="SUPFAM" id="SSF55424">
    <property type="entry name" value="FAD/NAD-linked reductases, dimerisation (C-terminal) domain"/>
    <property type="match status" value="1"/>
</dbReference>
<reference evidence="8 9" key="1">
    <citation type="submission" date="2018-06" db="EMBL/GenBank/DDBJ databases">
        <authorList>
            <consortium name="Pathogen Informatics"/>
            <person name="Doyle S."/>
        </authorList>
    </citation>
    <scope>NUCLEOTIDE SEQUENCE [LARGE SCALE GENOMIC DNA]</scope>
    <source>
        <strain evidence="8 9">NCTC12722</strain>
    </source>
</reference>
<feature type="binding site" evidence="4">
    <location>
        <begin position="173"/>
        <end position="180"/>
    </location>
    <ligand>
        <name>NAD(+)</name>
        <dbReference type="ChEBI" id="CHEBI:57540"/>
    </ligand>
</feature>
<evidence type="ECO:0000259" key="6">
    <source>
        <dbReference type="Pfam" id="PF02852"/>
    </source>
</evidence>
<dbReference type="OrthoDB" id="9776382at2"/>
<dbReference type="PRINTS" id="PR00411">
    <property type="entry name" value="PNDRDTASEI"/>
</dbReference>
<comment type="similarity">
    <text evidence="1">Belongs to the class-I pyridine nucleotide-disulfide oxidoreductase family.</text>
</comment>
<dbReference type="Pfam" id="PF07992">
    <property type="entry name" value="Pyr_redox_2"/>
    <property type="match status" value="1"/>
</dbReference>
<dbReference type="Gene3D" id="3.50.50.60">
    <property type="entry name" value="FAD/NAD(P)-binding domain"/>
    <property type="match status" value="2"/>
</dbReference>
<feature type="binding site" evidence="4">
    <location>
        <position position="196"/>
    </location>
    <ligand>
        <name>NAD(+)</name>
        <dbReference type="ChEBI" id="CHEBI:57540"/>
    </ligand>
</feature>
<dbReference type="SUPFAM" id="SSF51905">
    <property type="entry name" value="FAD/NAD(P)-binding domain"/>
    <property type="match status" value="1"/>
</dbReference>
<feature type="disulfide bond" description="Redox-active" evidence="5">
    <location>
        <begin position="42"/>
        <end position="47"/>
    </location>
</feature>
<keyword evidence="4" id="KW-0547">Nucleotide-binding</keyword>
<evidence type="ECO:0000256" key="4">
    <source>
        <dbReference type="PIRSR" id="PIRSR000350-3"/>
    </source>
</evidence>
<name>A0A380W354_AFIFE</name>
<dbReference type="InterPro" id="IPR036188">
    <property type="entry name" value="FAD/NAD-bd_sf"/>
</dbReference>
<comment type="cofactor">
    <cofactor evidence="4">
        <name>FAD</name>
        <dbReference type="ChEBI" id="CHEBI:57692"/>
    </cofactor>
    <text evidence="4">Binds 1 FAD per subunit.</text>
</comment>
<evidence type="ECO:0000256" key="2">
    <source>
        <dbReference type="ARBA" id="ARBA00022630"/>
    </source>
</evidence>
<dbReference type="Proteomes" id="UP000254343">
    <property type="component" value="Unassembled WGS sequence"/>
</dbReference>
<feature type="binding site" evidence="4">
    <location>
        <position position="304"/>
    </location>
    <ligand>
        <name>FAD</name>
        <dbReference type="ChEBI" id="CHEBI:57692"/>
    </ligand>
</feature>
<dbReference type="Pfam" id="PF02852">
    <property type="entry name" value="Pyr_redox_dim"/>
    <property type="match status" value="1"/>
</dbReference>
<dbReference type="EC" id="1.16.1.1" evidence="8"/>
<dbReference type="PANTHER" id="PTHR43014">
    <property type="entry name" value="MERCURIC REDUCTASE"/>
    <property type="match status" value="1"/>
</dbReference>
<dbReference type="PRINTS" id="PR00368">
    <property type="entry name" value="FADPNR"/>
</dbReference>
<feature type="binding site" evidence="4">
    <location>
        <position position="51"/>
    </location>
    <ligand>
        <name>FAD</name>
        <dbReference type="ChEBI" id="CHEBI:57692"/>
    </ligand>
</feature>
<evidence type="ECO:0000256" key="1">
    <source>
        <dbReference type="ARBA" id="ARBA00007532"/>
    </source>
</evidence>
<dbReference type="InterPro" id="IPR001100">
    <property type="entry name" value="Pyr_nuc-diS_OxRdtase"/>
</dbReference>
<feature type="domain" description="Pyridine nucleotide-disulphide oxidoreductase dimerisation" evidence="6">
    <location>
        <begin position="340"/>
        <end position="442"/>
    </location>
</feature>
<dbReference type="EMBL" id="UIGB01000001">
    <property type="protein sequence ID" value="SUU83384.1"/>
    <property type="molecule type" value="Genomic_DNA"/>
</dbReference>
<gene>
    <name evidence="8" type="primary">merA_2</name>
    <name evidence="8" type="ORF">NCTC12722_00548</name>
</gene>
<evidence type="ECO:0000256" key="3">
    <source>
        <dbReference type="ARBA" id="ARBA00022827"/>
    </source>
</evidence>
<dbReference type="RefSeq" id="WP_002718163.1">
    <property type="nucleotide sequence ID" value="NZ_UFSI01000001.1"/>
</dbReference>
<dbReference type="InterPro" id="IPR004099">
    <property type="entry name" value="Pyr_nucl-diS_OxRdtase_dimer"/>
</dbReference>
<proteinExistence type="inferred from homology"/>
<evidence type="ECO:0000313" key="9">
    <source>
        <dbReference type="Proteomes" id="UP000254343"/>
    </source>
</evidence>
<dbReference type="PANTHER" id="PTHR43014:SF5">
    <property type="entry name" value="GLUTATHIONE REDUCTASE (NADPH)"/>
    <property type="match status" value="1"/>
</dbReference>
<dbReference type="Gene3D" id="3.30.390.30">
    <property type="match status" value="1"/>
</dbReference>
<keyword evidence="3 4" id="KW-0274">FAD</keyword>